<feature type="compositionally biased region" description="Low complexity" evidence="1">
    <location>
        <begin position="167"/>
        <end position="177"/>
    </location>
</feature>
<feature type="region of interest" description="Disordered" evidence="1">
    <location>
        <begin position="118"/>
        <end position="186"/>
    </location>
</feature>
<feature type="compositionally biased region" description="Low complexity" evidence="1">
    <location>
        <begin position="402"/>
        <end position="427"/>
    </location>
</feature>
<feature type="region of interest" description="Disordered" evidence="1">
    <location>
        <begin position="249"/>
        <end position="274"/>
    </location>
</feature>
<dbReference type="EMBL" id="JAHLFE010000163">
    <property type="protein sequence ID" value="MBU3844771.1"/>
    <property type="molecule type" value="Genomic_DNA"/>
</dbReference>
<feature type="compositionally biased region" description="Low complexity" evidence="1">
    <location>
        <begin position="249"/>
        <end position="262"/>
    </location>
</feature>
<evidence type="ECO:0000313" key="4">
    <source>
        <dbReference type="Proteomes" id="UP000733611"/>
    </source>
</evidence>
<comment type="caution">
    <text evidence="3">The sequence shown here is derived from an EMBL/GenBank/DDBJ whole genome shotgun (WGS) entry which is preliminary data.</text>
</comment>
<organism evidence="3 4">
    <name type="scientific">Candidatus Anaerobiospirillum pullicola</name>
    <dbReference type="NCBI Taxonomy" id="2838451"/>
    <lineage>
        <taxon>Bacteria</taxon>
        <taxon>Pseudomonadati</taxon>
        <taxon>Pseudomonadota</taxon>
        <taxon>Gammaproteobacteria</taxon>
        <taxon>Aeromonadales</taxon>
        <taxon>Succinivibrionaceae</taxon>
        <taxon>Anaerobiospirillum</taxon>
    </lineage>
</organism>
<protein>
    <submittedName>
        <fullName evidence="3">Uncharacterized protein</fullName>
    </submittedName>
</protein>
<evidence type="ECO:0000256" key="2">
    <source>
        <dbReference type="SAM" id="Phobius"/>
    </source>
</evidence>
<feature type="compositionally biased region" description="Gly residues" evidence="1">
    <location>
        <begin position="428"/>
        <end position="437"/>
    </location>
</feature>
<evidence type="ECO:0000313" key="3">
    <source>
        <dbReference type="EMBL" id="MBU3844771.1"/>
    </source>
</evidence>
<reference evidence="3" key="1">
    <citation type="journal article" date="2021" name="PeerJ">
        <title>Extensive microbial diversity within the chicken gut microbiome revealed by metagenomics and culture.</title>
        <authorList>
            <person name="Gilroy R."/>
            <person name="Ravi A."/>
            <person name="Getino M."/>
            <person name="Pursley I."/>
            <person name="Horton D.L."/>
            <person name="Alikhan N.F."/>
            <person name="Baker D."/>
            <person name="Gharbi K."/>
            <person name="Hall N."/>
            <person name="Watson M."/>
            <person name="Adriaenssens E.M."/>
            <person name="Foster-Nyarko E."/>
            <person name="Jarju S."/>
            <person name="Secka A."/>
            <person name="Antonio M."/>
            <person name="Oren A."/>
            <person name="Chaudhuri R.R."/>
            <person name="La Ragione R."/>
            <person name="Hildebrand F."/>
            <person name="Pallen M.J."/>
        </authorList>
    </citation>
    <scope>NUCLEOTIDE SEQUENCE</scope>
    <source>
        <strain evidence="3">378</strain>
    </source>
</reference>
<dbReference type="Proteomes" id="UP000733611">
    <property type="component" value="Unassembled WGS sequence"/>
</dbReference>
<keyword evidence="2" id="KW-1133">Transmembrane helix</keyword>
<accession>A0A948TH44</accession>
<gene>
    <name evidence="3" type="ORF">H9847_07905</name>
</gene>
<evidence type="ECO:0000256" key="1">
    <source>
        <dbReference type="SAM" id="MobiDB-lite"/>
    </source>
</evidence>
<proteinExistence type="predicted"/>
<name>A0A948TH44_9GAMM</name>
<keyword evidence="2" id="KW-0472">Membrane</keyword>
<feature type="region of interest" description="Disordered" evidence="1">
    <location>
        <begin position="402"/>
        <end position="437"/>
    </location>
</feature>
<sequence length="437" mass="46664">MPVSDKIARFAPLKQPGHGTFTLLHFNGLQSLGGYQAGIELIVVRRNEEPLADWVSPQADGFLRIQPKNCRQRALDFCFDVGPEVVNPMAFDNSGDYLLKVKDQRGVYQTFTVAIQGMPRPSSNFGPKPQPRPSFKAQGPNGAYMSPEERLRAAQEGTGLGPDSNKASASSFTAAAAGEPVTPAERQARANATQQAAMDAAANREIKTQAAGTLIKVIGIACVILLLLGAAYFLKDLIFNDLEGTSPASVAQSQSQEEQSPAKAEETPQLEENAGEKLSLGTAVGGLVSSNPVCRIDGAKGDDRTIINNCLASNPSNEDLRGMLAESLRLNRCEIALRILRTKGRAADGGLYAYVYAMYADPRSKFASQCITKSDADAQYWAQRVQNDQTFNLQEAQDFMQQLPSGAAQPQQQSQGLQGNGAARAVTGAGGGRGIAN</sequence>
<dbReference type="AlphaFoldDB" id="A0A948TH44"/>
<feature type="transmembrane region" description="Helical" evidence="2">
    <location>
        <begin position="214"/>
        <end position="234"/>
    </location>
</feature>
<keyword evidence="2" id="KW-0812">Transmembrane</keyword>
<reference evidence="3" key="2">
    <citation type="submission" date="2021-04" db="EMBL/GenBank/DDBJ databases">
        <authorList>
            <person name="Gilroy R."/>
        </authorList>
    </citation>
    <scope>NUCLEOTIDE SEQUENCE</scope>
    <source>
        <strain evidence="3">378</strain>
    </source>
</reference>